<organism evidence="1 2">
    <name type="scientific">Anopheles quadriannulatus</name>
    <name type="common">Mosquito</name>
    <dbReference type="NCBI Taxonomy" id="34691"/>
    <lineage>
        <taxon>Eukaryota</taxon>
        <taxon>Metazoa</taxon>
        <taxon>Ecdysozoa</taxon>
        <taxon>Arthropoda</taxon>
        <taxon>Hexapoda</taxon>
        <taxon>Insecta</taxon>
        <taxon>Pterygota</taxon>
        <taxon>Neoptera</taxon>
        <taxon>Endopterygota</taxon>
        <taxon>Diptera</taxon>
        <taxon>Nematocera</taxon>
        <taxon>Culicoidea</taxon>
        <taxon>Culicidae</taxon>
        <taxon>Anophelinae</taxon>
        <taxon>Anopheles</taxon>
    </lineage>
</organism>
<dbReference type="VEuPathDB" id="VectorBase:AQUA015126"/>
<evidence type="ECO:0000313" key="1">
    <source>
        <dbReference type="EnsemblMetazoa" id="AQUA015126-PA"/>
    </source>
</evidence>
<sequence length="86" mass="9838">SSSTRRARQHAQSCFARYKANTACVFPPCHSPLLKTRHLCSTLGANFVCCVETLSFSKKIQADRVCDKCLKRKIKVIRRKKPLREN</sequence>
<accession>A0A182XTI8</accession>
<dbReference type="EnsemblMetazoa" id="AQUA015126-RA">
    <property type="protein sequence ID" value="AQUA015126-PA"/>
    <property type="gene ID" value="AQUA015126"/>
</dbReference>
<dbReference type="AlphaFoldDB" id="A0A182XTI8"/>
<dbReference type="Proteomes" id="UP000076407">
    <property type="component" value="Unassembled WGS sequence"/>
</dbReference>
<evidence type="ECO:0000313" key="2">
    <source>
        <dbReference type="Proteomes" id="UP000076407"/>
    </source>
</evidence>
<protein>
    <submittedName>
        <fullName evidence="1">Uncharacterized protein</fullName>
    </submittedName>
</protein>
<name>A0A182XTI8_ANOQN</name>
<keyword evidence="2" id="KW-1185">Reference proteome</keyword>
<reference evidence="1" key="1">
    <citation type="submission" date="2020-05" db="UniProtKB">
        <authorList>
            <consortium name="EnsemblMetazoa"/>
        </authorList>
    </citation>
    <scope>IDENTIFICATION</scope>
    <source>
        <strain evidence="1">SANGQUA</strain>
    </source>
</reference>
<proteinExistence type="predicted"/>